<dbReference type="PANTHER" id="PTHR42878">
    <property type="entry name" value="TWO-COMPONENT HISTIDINE KINASE"/>
    <property type="match status" value="1"/>
</dbReference>
<evidence type="ECO:0000256" key="9">
    <source>
        <dbReference type="SAM" id="Coils"/>
    </source>
</evidence>
<dbReference type="SMART" id="SM00388">
    <property type="entry name" value="HisKA"/>
    <property type="match status" value="1"/>
</dbReference>
<evidence type="ECO:0000259" key="11">
    <source>
        <dbReference type="PROSITE" id="PS50109"/>
    </source>
</evidence>
<dbReference type="PANTHER" id="PTHR42878:SF7">
    <property type="entry name" value="SENSOR HISTIDINE KINASE GLRK"/>
    <property type="match status" value="1"/>
</dbReference>
<evidence type="ECO:0000256" key="3">
    <source>
        <dbReference type="ARBA" id="ARBA00022553"/>
    </source>
</evidence>
<dbReference type="InterPro" id="IPR005467">
    <property type="entry name" value="His_kinase_dom"/>
</dbReference>
<dbReference type="AlphaFoldDB" id="A0A7V4TZT9"/>
<keyword evidence="4" id="KW-0808">Transferase</keyword>
<dbReference type="InterPro" id="IPR003661">
    <property type="entry name" value="HisK_dim/P_dom"/>
</dbReference>
<evidence type="ECO:0000256" key="4">
    <source>
        <dbReference type="ARBA" id="ARBA00022679"/>
    </source>
</evidence>
<evidence type="ECO:0000256" key="6">
    <source>
        <dbReference type="ARBA" id="ARBA00022777"/>
    </source>
</evidence>
<keyword evidence="5" id="KW-0547">Nucleotide-binding</keyword>
<dbReference type="InterPro" id="IPR036890">
    <property type="entry name" value="HATPase_C_sf"/>
</dbReference>
<dbReference type="CDD" id="cd00082">
    <property type="entry name" value="HisKA"/>
    <property type="match status" value="1"/>
</dbReference>
<dbReference type="InterPro" id="IPR036097">
    <property type="entry name" value="HisK_dim/P_sf"/>
</dbReference>
<dbReference type="GO" id="GO:0030295">
    <property type="term" value="F:protein kinase activator activity"/>
    <property type="evidence" value="ECO:0007669"/>
    <property type="project" value="TreeGrafter"/>
</dbReference>
<evidence type="ECO:0000256" key="10">
    <source>
        <dbReference type="SAM" id="Phobius"/>
    </source>
</evidence>
<dbReference type="SMART" id="SM00387">
    <property type="entry name" value="HATPase_c"/>
    <property type="match status" value="1"/>
</dbReference>
<evidence type="ECO:0000313" key="12">
    <source>
        <dbReference type="EMBL" id="HGY55003.1"/>
    </source>
</evidence>
<feature type="domain" description="Histidine kinase" evidence="11">
    <location>
        <begin position="452"/>
        <end position="668"/>
    </location>
</feature>
<dbReference type="InterPro" id="IPR004358">
    <property type="entry name" value="Sig_transdc_His_kin-like_C"/>
</dbReference>
<keyword evidence="7" id="KW-0067">ATP-binding</keyword>
<accession>A0A7V4TZT9</accession>
<evidence type="ECO:0000256" key="1">
    <source>
        <dbReference type="ARBA" id="ARBA00000085"/>
    </source>
</evidence>
<dbReference type="GO" id="GO:0000156">
    <property type="term" value="F:phosphorelay response regulator activity"/>
    <property type="evidence" value="ECO:0007669"/>
    <property type="project" value="TreeGrafter"/>
</dbReference>
<dbReference type="Gene3D" id="1.10.287.130">
    <property type="match status" value="1"/>
</dbReference>
<evidence type="ECO:0000256" key="2">
    <source>
        <dbReference type="ARBA" id="ARBA00012438"/>
    </source>
</evidence>
<feature type="transmembrane region" description="Helical" evidence="10">
    <location>
        <begin position="162"/>
        <end position="181"/>
    </location>
</feature>
<dbReference type="Gene3D" id="3.30.565.10">
    <property type="entry name" value="Histidine kinase-like ATPase, C-terminal domain"/>
    <property type="match status" value="1"/>
</dbReference>
<comment type="caution">
    <text evidence="12">The sequence shown here is derived from an EMBL/GenBank/DDBJ whole genome shotgun (WGS) entry which is preliminary data.</text>
</comment>
<evidence type="ECO:0000256" key="7">
    <source>
        <dbReference type="ARBA" id="ARBA00022840"/>
    </source>
</evidence>
<evidence type="ECO:0000256" key="8">
    <source>
        <dbReference type="ARBA" id="ARBA00023012"/>
    </source>
</evidence>
<keyword evidence="3" id="KW-0597">Phosphoprotein</keyword>
<evidence type="ECO:0000256" key="5">
    <source>
        <dbReference type="ARBA" id="ARBA00022741"/>
    </source>
</evidence>
<gene>
    <name evidence="12" type="ORF">ENK44_04835</name>
</gene>
<dbReference type="Pfam" id="PF00512">
    <property type="entry name" value="HisKA"/>
    <property type="match status" value="1"/>
</dbReference>
<dbReference type="Proteomes" id="UP000885779">
    <property type="component" value="Unassembled WGS sequence"/>
</dbReference>
<dbReference type="PROSITE" id="PS50109">
    <property type="entry name" value="HIS_KIN"/>
    <property type="match status" value="1"/>
</dbReference>
<dbReference type="InterPro" id="IPR050351">
    <property type="entry name" value="BphY/WalK/GraS-like"/>
</dbReference>
<dbReference type="Pfam" id="PF02518">
    <property type="entry name" value="HATPase_c"/>
    <property type="match status" value="1"/>
</dbReference>
<proteinExistence type="predicted"/>
<dbReference type="GO" id="GO:0000155">
    <property type="term" value="F:phosphorelay sensor kinase activity"/>
    <property type="evidence" value="ECO:0007669"/>
    <property type="project" value="InterPro"/>
</dbReference>
<reference evidence="12" key="1">
    <citation type="journal article" date="2020" name="mSystems">
        <title>Genome- and Community-Level Interaction Insights into Carbon Utilization and Element Cycling Functions of Hydrothermarchaeota in Hydrothermal Sediment.</title>
        <authorList>
            <person name="Zhou Z."/>
            <person name="Liu Y."/>
            <person name="Xu W."/>
            <person name="Pan J."/>
            <person name="Luo Z.H."/>
            <person name="Li M."/>
        </authorList>
    </citation>
    <scope>NUCLEOTIDE SEQUENCE [LARGE SCALE GENOMIC DNA]</scope>
    <source>
        <strain evidence="12">HyVt-577</strain>
    </source>
</reference>
<dbReference type="PRINTS" id="PR00344">
    <property type="entry name" value="BCTRLSENSOR"/>
</dbReference>
<keyword evidence="10" id="KW-0472">Membrane</keyword>
<dbReference type="SUPFAM" id="SSF47384">
    <property type="entry name" value="Homodimeric domain of signal transducing histidine kinase"/>
    <property type="match status" value="1"/>
</dbReference>
<keyword evidence="10" id="KW-0812">Transmembrane</keyword>
<name>A0A7V4TZT9_CALAY</name>
<feature type="coiled-coil region" evidence="9">
    <location>
        <begin position="237"/>
        <end position="264"/>
    </location>
</feature>
<keyword evidence="9" id="KW-0175">Coiled coil</keyword>
<dbReference type="GO" id="GO:0005524">
    <property type="term" value="F:ATP binding"/>
    <property type="evidence" value="ECO:0007669"/>
    <property type="project" value="UniProtKB-KW"/>
</dbReference>
<protein>
    <recommendedName>
        <fullName evidence="2">histidine kinase</fullName>
        <ecNumber evidence="2">2.7.13.3</ecNumber>
    </recommendedName>
</protein>
<dbReference type="EMBL" id="DRQG01000041">
    <property type="protein sequence ID" value="HGY55003.1"/>
    <property type="molecule type" value="Genomic_DNA"/>
</dbReference>
<dbReference type="GO" id="GO:0007234">
    <property type="term" value="P:osmosensory signaling via phosphorelay pathway"/>
    <property type="evidence" value="ECO:0007669"/>
    <property type="project" value="TreeGrafter"/>
</dbReference>
<keyword evidence="6" id="KW-0418">Kinase</keyword>
<sequence length="668" mass="77534">MGSIRKMKHSFKIKYILVTPLLGALLISIIALFLLHSVSEAQKKYLLESFSIRVQQINDRIDKHTDFITEYSEQFINELKNDPQIVYAAIYSNDKVTIFPSNFISIHQIRHQQEGRITEYNQKQILPVKLPLVDKRFNQVLELYAGLKADELLKDYSAQRNFVIIVISVFLLLAVLLVFWLDRFLQLPLKRAINKMGLLAGGQTNISGEQTIVAELQTMNTYLEKIDYYILLLKKRSHKLEESRNKKTKEIQRVKENLNNELELMYSLAQLPVELNEENDTDSLFHRLNKILTRQFKFDFSFVFLHKGEVYQYHSSEVKGLQMVNEKLAASFAEYRFDPDTIRQNGQIIPFVSEKPPFAELLQKMNINGVFAHLPIPQIGLLVVGYLDQKKRIKQDDLRRLLMISHIIAYRVENLEAIDILRRSLRIRTNELESSHQFLMESLQERDAMIKLVSHDLKAPLRNVSGLVDSIRRKYDDQLSKDIQERLNRIKSNMDKEMKMVEDILDSFKALEQKEQSDKVDLNIVVQRIRDELQFEIDQQNISFTVDSQLPVFYSNEHIIEHVLLNIIDNACKSFDDPRGNNRIKITAAETNHEVIIRISDNGRGIPKDKQETIFKPFTQLSTGQSARKLGVGLGLALIRNFMEKINGRIQLESAPGKGSTFILHLKK</sequence>
<dbReference type="EC" id="2.7.13.3" evidence="2"/>
<organism evidence="12">
    <name type="scientific">Caldithrix abyssi</name>
    <dbReference type="NCBI Taxonomy" id="187145"/>
    <lineage>
        <taxon>Bacteria</taxon>
        <taxon>Pseudomonadati</taxon>
        <taxon>Calditrichota</taxon>
        <taxon>Calditrichia</taxon>
        <taxon>Calditrichales</taxon>
        <taxon>Calditrichaceae</taxon>
        <taxon>Caldithrix</taxon>
    </lineage>
</organism>
<comment type="catalytic activity">
    <reaction evidence="1">
        <text>ATP + protein L-histidine = ADP + protein N-phospho-L-histidine.</text>
        <dbReference type="EC" id="2.7.13.3"/>
    </reaction>
</comment>
<dbReference type="SUPFAM" id="SSF55874">
    <property type="entry name" value="ATPase domain of HSP90 chaperone/DNA topoisomerase II/histidine kinase"/>
    <property type="match status" value="1"/>
</dbReference>
<dbReference type="InterPro" id="IPR003594">
    <property type="entry name" value="HATPase_dom"/>
</dbReference>
<keyword evidence="8" id="KW-0902">Two-component regulatory system</keyword>
<keyword evidence="10" id="KW-1133">Transmembrane helix</keyword>
<dbReference type="CDD" id="cd00075">
    <property type="entry name" value="HATPase"/>
    <property type="match status" value="1"/>
</dbReference>